<feature type="binding site" evidence="2">
    <location>
        <position position="69"/>
    </location>
    <ligand>
        <name>substrate</name>
    </ligand>
</feature>
<dbReference type="GO" id="GO:0009252">
    <property type="term" value="P:peptidoglycan biosynthetic process"/>
    <property type="evidence" value="ECO:0007669"/>
    <property type="project" value="UniProtKB-UniRule"/>
</dbReference>
<organism evidence="3 4">
    <name type="scientific">Sedimenticola selenatireducens</name>
    <dbReference type="NCBI Taxonomy" id="191960"/>
    <lineage>
        <taxon>Bacteria</taxon>
        <taxon>Pseudomonadati</taxon>
        <taxon>Pseudomonadota</taxon>
        <taxon>Gammaproteobacteria</taxon>
        <taxon>Chromatiales</taxon>
        <taxon>Sedimenticolaceae</taxon>
        <taxon>Sedimenticola</taxon>
    </lineage>
</organism>
<dbReference type="GO" id="GO:0071555">
    <property type="term" value="P:cell wall organization"/>
    <property type="evidence" value="ECO:0007669"/>
    <property type="project" value="UniProtKB-KW"/>
</dbReference>
<evidence type="ECO:0000313" key="3">
    <source>
        <dbReference type="EMBL" id="PLX61694.1"/>
    </source>
</evidence>
<comment type="subunit">
    <text evidence="2">Homodimer.</text>
</comment>
<feature type="binding site" evidence="2">
    <location>
        <begin position="192"/>
        <end position="194"/>
    </location>
    <ligand>
        <name>substrate</name>
    </ligand>
</feature>
<dbReference type="Proteomes" id="UP000235015">
    <property type="component" value="Unassembled WGS sequence"/>
</dbReference>
<feature type="binding site" evidence="2">
    <location>
        <position position="35"/>
    </location>
    <ligand>
        <name>substrate</name>
    </ligand>
</feature>
<feature type="binding site" evidence="2">
    <location>
        <position position="205"/>
    </location>
    <ligand>
        <name>Mg(2+)</name>
        <dbReference type="ChEBI" id="CHEBI:18420"/>
    </ligand>
</feature>
<reference evidence="3 4" key="1">
    <citation type="submission" date="2017-11" db="EMBL/GenBank/DDBJ databases">
        <title>Genome-resolved metagenomics identifies genetic mobility, metabolic interactions, and unexpected diversity in perchlorate-reducing communities.</title>
        <authorList>
            <person name="Barnum T.P."/>
            <person name="Figueroa I.A."/>
            <person name="Carlstrom C.I."/>
            <person name="Lucas L.N."/>
            <person name="Engelbrektson A.L."/>
            <person name="Coates J.D."/>
        </authorList>
    </citation>
    <scope>NUCLEOTIDE SEQUENCE [LARGE SCALE GENOMIC DNA]</scope>
    <source>
        <strain evidence="3">BM301</strain>
    </source>
</reference>
<evidence type="ECO:0000313" key="4">
    <source>
        <dbReference type="Proteomes" id="UP000235015"/>
    </source>
</evidence>
<dbReference type="InterPro" id="IPR036424">
    <property type="entry name" value="UPP_synth-like_sf"/>
</dbReference>
<dbReference type="PROSITE" id="PS01066">
    <property type="entry name" value="UPP_SYNTHASE"/>
    <property type="match status" value="1"/>
</dbReference>
<keyword evidence="2" id="KW-0479">Metal-binding</keyword>
<dbReference type="GO" id="GO:0000287">
    <property type="term" value="F:magnesium ion binding"/>
    <property type="evidence" value="ECO:0007669"/>
    <property type="project" value="UniProtKB-UniRule"/>
</dbReference>
<dbReference type="Pfam" id="PF01255">
    <property type="entry name" value="Prenyltransf"/>
    <property type="match status" value="1"/>
</dbReference>
<evidence type="ECO:0000256" key="2">
    <source>
        <dbReference type="HAMAP-Rule" id="MF_01139"/>
    </source>
</evidence>
<dbReference type="Gene3D" id="3.40.1180.10">
    <property type="entry name" value="Decaprenyl diphosphate synthase-like"/>
    <property type="match status" value="1"/>
</dbReference>
<dbReference type="EC" id="2.5.1.31" evidence="2"/>
<keyword evidence="1 2" id="KW-0808">Transferase</keyword>
<dbReference type="SUPFAM" id="SSF64005">
    <property type="entry name" value="Undecaprenyl diphosphate synthase"/>
    <property type="match status" value="1"/>
</dbReference>
<dbReference type="GO" id="GO:0008834">
    <property type="term" value="F:ditrans,polycis-undecaprenyl-diphosphate synthase [(2E,6E)-farnesyl-diphosphate specific] activity"/>
    <property type="evidence" value="ECO:0007669"/>
    <property type="project" value="UniProtKB-UniRule"/>
</dbReference>
<dbReference type="InterPro" id="IPR018520">
    <property type="entry name" value="UPP_synth-like_CS"/>
</dbReference>
<dbReference type="NCBIfam" id="TIGR00055">
    <property type="entry name" value="uppS"/>
    <property type="match status" value="1"/>
</dbReference>
<keyword evidence="2" id="KW-0961">Cell wall biogenesis/degradation</keyword>
<evidence type="ECO:0000256" key="1">
    <source>
        <dbReference type="ARBA" id="ARBA00022679"/>
    </source>
</evidence>
<comment type="cofactor">
    <cofactor evidence="2">
        <name>Mg(2+)</name>
        <dbReference type="ChEBI" id="CHEBI:18420"/>
    </cofactor>
    <text evidence="2">Binds 2 magnesium ions per subunit.</text>
</comment>
<dbReference type="FunFam" id="3.40.1180.10:FF:000001">
    <property type="entry name" value="(2E,6E)-farnesyl-diphosphate-specific ditrans,polycis-undecaprenyl-diphosphate synthase"/>
    <property type="match status" value="1"/>
</dbReference>
<dbReference type="AlphaFoldDB" id="A0A2N6CWM9"/>
<feature type="binding site" evidence="2">
    <location>
        <begin position="19"/>
        <end position="22"/>
    </location>
    <ligand>
        <name>substrate</name>
    </ligand>
</feature>
<keyword evidence="2" id="KW-0573">Peptidoglycan synthesis</keyword>
<comment type="similarity">
    <text evidence="2">Belongs to the UPP synthase family.</text>
</comment>
<comment type="catalytic activity">
    <reaction evidence="2">
        <text>8 isopentenyl diphosphate + (2E,6E)-farnesyl diphosphate = di-trans,octa-cis-undecaprenyl diphosphate + 8 diphosphate</text>
        <dbReference type="Rhea" id="RHEA:27551"/>
        <dbReference type="ChEBI" id="CHEBI:33019"/>
        <dbReference type="ChEBI" id="CHEBI:58405"/>
        <dbReference type="ChEBI" id="CHEBI:128769"/>
        <dbReference type="ChEBI" id="CHEBI:175763"/>
        <dbReference type="EC" id="2.5.1.31"/>
    </reaction>
</comment>
<feature type="binding site" evidence="2">
    <location>
        <position position="23"/>
    </location>
    <ligand>
        <name>substrate</name>
    </ligand>
</feature>
<feature type="binding site" evidence="2">
    <location>
        <position position="31"/>
    </location>
    <ligand>
        <name>substrate</name>
    </ligand>
</feature>
<name>A0A2N6CWM9_9GAMM</name>
<feature type="binding site" evidence="2">
    <location>
        <position position="67"/>
    </location>
    <ligand>
        <name>substrate</name>
    </ligand>
</feature>
<gene>
    <name evidence="2" type="primary">uppS</name>
    <name evidence="3" type="ORF">C0630_09115</name>
</gene>
<dbReference type="GO" id="GO:0008360">
    <property type="term" value="P:regulation of cell shape"/>
    <property type="evidence" value="ECO:0007669"/>
    <property type="project" value="UniProtKB-KW"/>
</dbReference>
<dbReference type="RefSeq" id="WP_273438995.1">
    <property type="nucleotide sequence ID" value="NZ_PKUN01000010.1"/>
</dbReference>
<accession>A0A2N6CWM9</accession>
<dbReference type="HAMAP" id="MF_01139">
    <property type="entry name" value="ISPT"/>
    <property type="match status" value="1"/>
</dbReference>
<dbReference type="PANTHER" id="PTHR10291">
    <property type="entry name" value="DEHYDRODOLICHYL DIPHOSPHATE SYNTHASE FAMILY MEMBER"/>
    <property type="match status" value="1"/>
</dbReference>
<proteinExistence type="inferred from homology"/>
<dbReference type="STRING" id="1111735.GCA_000428045_03835"/>
<feature type="active site" description="Proton acceptor" evidence="2">
    <location>
        <position position="66"/>
    </location>
</feature>
<comment type="caution">
    <text evidence="2">Lacks conserved residue(s) required for the propagation of feature annotation.</text>
</comment>
<dbReference type="EMBL" id="PKUN01000010">
    <property type="protein sequence ID" value="PLX61694.1"/>
    <property type="molecule type" value="Genomic_DNA"/>
</dbReference>
<comment type="caution">
    <text evidence="3">The sequence shown here is derived from an EMBL/GenBank/DDBJ whole genome shotgun (WGS) entry which is preliminary data.</text>
</comment>
<dbReference type="CDD" id="cd00475">
    <property type="entry name" value="Cis_IPPS"/>
    <property type="match status" value="1"/>
</dbReference>
<feature type="binding site" evidence="2">
    <location>
        <begin position="63"/>
        <end position="65"/>
    </location>
    <ligand>
        <name>substrate</name>
    </ligand>
</feature>
<feature type="binding site" evidence="2">
    <location>
        <position position="186"/>
    </location>
    <ligand>
        <name>substrate</name>
    </ligand>
</feature>
<dbReference type="GO" id="GO:0005829">
    <property type="term" value="C:cytosol"/>
    <property type="evidence" value="ECO:0007669"/>
    <property type="project" value="TreeGrafter"/>
</dbReference>
<dbReference type="PANTHER" id="PTHR10291:SF0">
    <property type="entry name" value="DEHYDRODOLICHYL DIPHOSPHATE SYNTHASE 2"/>
    <property type="match status" value="1"/>
</dbReference>
<sequence length="252" mass="28135">MEVDGVTRLPRHVAIVMGGNGRWAAQRKLPRHAGHQAGVKSVRTSVEQSVKHGIEVLTLFAFSSENWKRPQKEVTLLMDLFMVALQREVKRLNRNNVQLRVIGDRSAFSGKLQQRIASAEADTAGNDGLVLQIAANYGGRWDIVQAVRHLAKRVESGELSADQITESAIASALSFSDLPDPDLFIRTGGEQRISNFMLWQSAYTELYFTDDYWPDFDAGAFDSALHYYAGRQRRFGMTGEQVPTHTSPDPTD</sequence>
<dbReference type="GO" id="GO:0016094">
    <property type="term" value="P:polyprenol biosynthetic process"/>
    <property type="evidence" value="ECO:0007669"/>
    <property type="project" value="TreeGrafter"/>
</dbReference>
<keyword evidence="2" id="KW-0133">Cell shape</keyword>
<dbReference type="InterPro" id="IPR001441">
    <property type="entry name" value="UPP_synth-like"/>
</dbReference>
<protein>
    <recommendedName>
        <fullName evidence="2">Ditrans,polycis-undecaprenyl-diphosphate synthase ((2E,6E)-farnesyl-diphosphate specific)</fullName>
        <ecNumber evidence="2">2.5.1.31</ecNumber>
    </recommendedName>
    <alternativeName>
        <fullName evidence="2">Ditrans,polycis-undecaprenylcistransferase</fullName>
    </alternativeName>
    <alternativeName>
        <fullName evidence="2">Undecaprenyl diphosphate synthase</fullName>
        <shortName evidence="2">UDS</shortName>
    </alternativeName>
    <alternativeName>
        <fullName evidence="2">Undecaprenyl pyrophosphate synthase</fullName>
        <shortName evidence="2">UPP synthase</shortName>
    </alternativeName>
</protein>
<comment type="function">
    <text evidence="2">Catalyzes the sequential condensation of isopentenyl diphosphate (IPP) with (2E,6E)-farnesyl diphosphate (E,E-FPP) to yield (2Z,6Z,10Z,14Z,18Z,22Z,26Z,30Z,34E,38E)-undecaprenyl diphosphate (di-trans,octa-cis-UPP). UPP is the precursor of glycosyl carrier lipid in the biosynthesis of bacterial cell wall polysaccharide components such as peptidoglycan and lipopolysaccharide.</text>
</comment>
<keyword evidence="2" id="KW-0460">Magnesium</keyword>
<dbReference type="NCBIfam" id="NF011405">
    <property type="entry name" value="PRK14830.1"/>
    <property type="match status" value="1"/>
</dbReference>